<dbReference type="InterPro" id="IPR041698">
    <property type="entry name" value="Methyltransf_25"/>
</dbReference>
<dbReference type="EMBL" id="CP003538">
    <property type="protein sequence ID" value="AGH97648.1"/>
    <property type="molecule type" value="Genomic_DNA"/>
</dbReference>
<dbReference type="PANTHER" id="PTHR43667">
    <property type="entry name" value="CYCLOPROPANE-FATTY-ACYL-PHOSPHOLIPID SYNTHASE"/>
    <property type="match status" value="1"/>
</dbReference>
<dbReference type="CDD" id="cd02440">
    <property type="entry name" value="AdoMet_MTases"/>
    <property type="match status" value="1"/>
</dbReference>
<sequence length="200" mass="22528">MHFLIRLLLKDLPTDARILCVGVGTGAEILSLARAYPKWSFVGVDPSMEMLEVCKQNLKNAGISNPCELIHGYIHDVSNTEKFDAVLSILVGHFIPRDERIAFYTDMQQRLKTGGYFINTEISSDLNSAEFPDMLRAWKTLQMQMGGTDDSIKNIPHLLKNILSVTSPEETENFIRSSGIEQPVRFFQAFMIVGWFGIKG</sequence>
<dbReference type="HOGENOM" id="CLU_081790_0_0_5"/>
<evidence type="ECO:0000313" key="3">
    <source>
        <dbReference type="Proteomes" id="UP000011932"/>
    </source>
</evidence>
<dbReference type="InterPro" id="IPR029063">
    <property type="entry name" value="SAM-dependent_MTases_sf"/>
</dbReference>
<dbReference type="AlphaFoldDB" id="M4VEJ7"/>
<dbReference type="Gene3D" id="3.40.50.150">
    <property type="entry name" value="Vaccinia Virus protein VP39"/>
    <property type="match status" value="1"/>
</dbReference>
<dbReference type="InterPro" id="IPR050723">
    <property type="entry name" value="CFA/CMAS"/>
</dbReference>
<dbReference type="Pfam" id="PF13649">
    <property type="entry name" value="Methyltransf_25"/>
    <property type="match status" value="1"/>
</dbReference>
<organism evidence="2 3">
    <name type="scientific">Micavibrio aeruginosavorus EPB</name>
    <dbReference type="NCBI Taxonomy" id="349215"/>
    <lineage>
        <taxon>Bacteria</taxon>
        <taxon>Pseudomonadati</taxon>
        <taxon>Bdellovibrionota</taxon>
        <taxon>Bdellovibrionia</taxon>
        <taxon>Bdellovibrionales</taxon>
        <taxon>Pseudobdellovibrionaceae</taxon>
        <taxon>Micavibrio</taxon>
    </lineage>
</organism>
<protein>
    <recommendedName>
        <fullName evidence="1">Methyltransferase domain-containing protein</fullName>
    </recommendedName>
</protein>
<feature type="domain" description="Methyltransferase" evidence="1">
    <location>
        <begin position="18"/>
        <end position="115"/>
    </location>
</feature>
<dbReference type="PATRIC" id="fig|349215.9.peg.811"/>
<dbReference type="SUPFAM" id="SSF53335">
    <property type="entry name" value="S-adenosyl-L-methionine-dependent methyltransferases"/>
    <property type="match status" value="1"/>
</dbReference>
<name>M4VEJ7_9BACT</name>
<evidence type="ECO:0000313" key="2">
    <source>
        <dbReference type="EMBL" id="AGH97648.1"/>
    </source>
</evidence>
<reference evidence="2 3" key="1">
    <citation type="journal article" date="2013" name="ISME J.">
        <title>By their genes ye shall know them: genomic signatures of predatory bacteria.</title>
        <authorList>
            <person name="Pasternak Z."/>
            <person name="Pietrokovski S."/>
            <person name="Rotem O."/>
            <person name="Gophna U."/>
            <person name="Lurie-Weinberger M.N."/>
            <person name="Jurkevitch E."/>
        </authorList>
    </citation>
    <scope>NUCLEOTIDE SEQUENCE [LARGE SCALE GENOMIC DNA]</scope>
    <source>
        <strain evidence="2">EPB</strain>
    </source>
</reference>
<proteinExistence type="predicted"/>
<dbReference type="Proteomes" id="UP000011932">
    <property type="component" value="Chromosome"/>
</dbReference>
<dbReference type="PANTHER" id="PTHR43667:SF2">
    <property type="entry name" value="FATTY ACID C-METHYL TRANSFERASE"/>
    <property type="match status" value="1"/>
</dbReference>
<dbReference type="KEGG" id="man:A11S_825"/>
<gene>
    <name evidence="2" type="ORF">A11S_825</name>
</gene>
<evidence type="ECO:0000259" key="1">
    <source>
        <dbReference type="Pfam" id="PF13649"/>
    </source>
</evidence>
<accession>M4VEJ7</accession>